<comment type="caution">
    <text evidence="1">The sequence shown here is derived from an EMBL/GenBank/DDBJ whole genome shotgun (WGS) entry which is preliminary data.</text>
</comment>
<dbReference type="Proteomes" id="UP000590811">
    <property type="component" value="Unassembled WGS sequence"/>
</dbReference>
<sequence length="183" mass="20378">MTSDDESPDVPRTDPPLDADEATSLVAFLDYHRATLRQKASGLTAEQLARTLPSSRLTLGGLLKHTALNEDSWFGEVLHGDAHRQPWASVDWDADPDWEFRTAADDSPEQLFALHDAAVSRARADIERALADGGLEHRSATLSRKENQTFTLRWILLHMIEEYARHNGHADLLREAVDGTTGE</sequence>
<dbReference type="Pfam" id="PF04978">
    <property type="entry name" value="MST"/>
    <property type="match status" value="1"/>
</dbReference>
<dbReference type="InterPro" id="IPR034660">
    <property type="entry name" value="DinB/YfiT-like"/>
</dbReference>
<dbReference type="AlphaFoldDB" id="A0A839Q0I1"/>
<protein>
    <recommendedName>
        <fullName evidence="3">Damage-inducible protein DinB</fullName>
    </recommendedName>
</protein>
<dbReference type="EMBL" id="JACHVT010000003">
    <property type="protein sequence ID" value="MBB2986572.1"/>
    <property type="molecule type" value="Genomic_DNA"/>
</dbReference>
<name>A0A839Q0I1_9MICO</name>
<dbReference type="SUPFAM" id="SSF109854">
    <property type="entry name" value="DinB/YfiT-like putative metalloenzymes"/>
    <property type="match status" value="1"/>
</dbReference>
<accession>A0A839Q0I1</accession>
<organism evidence="1 2">
    <name type="scientific">Terracoccus luteus</name>
    <dbReference type="NCBI Taxonomy" id="53356"/>
    <lineage>
        <taxon>Bacteria</taxon>
        <taxon>Bacillati</taxon>
        <taxon>Actinomycetota</taxon>
        <taxon>Actinomycetes</taxon>
        <taxon>Micrococcales</taxon>
        <taxon>Intrasporangiaceae</taxon>
        <taxon>Terracoccus</taxon>
    </lineage>
</organism>
<dbReference type="InterPro" id="IPR007061">
    <property type="entry name" value="MST-like"/>
</dbReference>
<evidence type="ECO:0000313" key="2">
    <source>
        <dbReference type="Proteomes" id="UP000590811"/>
    </source>
</evidence>
<proteinExistence type="predicted"/>
<reference evidence="1 2" key="1">
    <citation type="submission" date="2020-08" db="EMBL/GenBank/DDBJ databases">
        <title>Genomic Encyclopedia of Type Strains, Phase IV (KMG-V): Genome sequencing to study the core and pangenomes of soil and plant-associated prokaryotes.</title>
        <authorList>
            <person name="Whitman W."/>
        </authorList>
    </citation>
    <scope>NUCLEOTIDE SEQUENCE [LARGE SCALE GENOMIC DNA]</scope>
    <source>
        <strain evidence="1 2">B3ACCR2</strain>
    </source>
</reference>
<gene>
    <name evidence="1" type="ORF">FHW14_001726</name>
</gene>
<evidence type="ECO:0008006" key="3">
    <source>
        <dbReference type="Google" id="ProtNLM"/>
    </source>
</evidence>
<dbReference type="Gene3D" id="1.20.120.450">
    <property type="entry name" value="dinb family like domain"/>
    <property type="match status" value="1"/>
</dbReference>
<dbReference type="RefSeq" id="WP_253354252.1">
    <property type="nucleotide sequence ID" value="NZ_JACHVT010000003.1"/>
</dbReference>
<evidence type="ECO:0000313" key="1">
    <source>
        <dbReference type="EMBL" id="MBB2986572.1"/>
    </source>
</evidence>